<sequence length="126" mass="12814">MKRALLIAAALGLLVSGAADATLVRKKNGQSSGAAGGAAAGDTMAGGVDIAPSGSRVRVQCWQDGHKIIDESDLAVVSLSIASQINGLRFRRSGGADGTVSVTTQSRTTCLLAPLETKGHDRRSPD</sequence>
<evidence type="ECO:0000256" key="1">
    <source>
        <dbReference type="SAM" id="SignalP"/>
    </source>
</evidence>
<proteinExistence type="predicted"/>
<feature type="chain" id="PRO_5041944507" description="C-type lysozyme inhibitor domain-containing protein" evidence="1">
    <location>
        <begin position="22"/>
        <end position="126"/>
    </location>
</feature>
<feature type="signal peptide" evidence="1">
    <location>
        <begin position="1"/>
        <end position="21"/>
    </location>
</feature>
<dbReference type="EMBL" id="CP012402">
    <property type="protein sequence ID" value="ALG72878.1"/>
    <property type="molecule type" value="Genomic_DNA"/>
</dbReference>
<evidence type="ECO:0000313" key="2">
    <source>
        <dbReference type="EMBL" id="ALG72878.1"/>
    </source>
</evidence>
<evidence type="ECO:0008006" key="4">
    <source>
        <dbReference type="Google" id="ProtNLM"/>
    </source>
</evidence>
<evidence type="ECO:0000313" key="3">
    <source>
        <dbReference type="Proteomes" id="UP000069935"/>
    </source>
</evidence>
<keyword evidence="1" id="KW-0732">Signal</keyword>
<dbReference type="RefSeq" id="WP_045582900.1">
    <property type="nucleotide sequence ID" value="NZ_CP012402.1"/>
</dbReference>
<dbReference type="KEGG" id="ati:AL072_18085"/>
<gene>
    <name evidence="2" type="ORF">AL072_18085</name>
</gene>
<protein>
    <recommendedName>
        <fullName evidence="4">C-type lysozyme inhibitor domain-containing protein</fullName>
    </recommendedName>
</protein>
<name>A0AAC8ZUW6_9PROT</name>
<keyword evidence="3" id="KW-1185">Reference proteome</keyword>
<dbReference type="AlphaFoldDB" id="A0AAC8ZUW6"/>
<reference evidence="3" key="1">
    <citation type="submission" date="2015-08" db="EMBL/GenBank/DDBJ databases">
        <title>Complete Genome Sequence of Azospirillum thiophilum BV-S.</title>
        <authorList>
            <person name="Fomenkov A."/>
            <person name="Vincze T."/>
            <person name="Grabovich M."/>
            <person name="Dubinina G."/>
            <person name="Orlova M."/>
            <person name="Belousova E."/>
            <person name="Roberts R.J."/>
        </authorList>
    </citation>
    <scope>NUCLEOTIDE SEQUENCE [LARGE SCALE GENOMIC DNA]</scope>
    <source>
        <strain evidence="3">BV-S</strain>
    </source>
</reference>
<accession>A0AAC8ZUW6</accession>
<dbReference type="Proteomes" id="UP000069935">
    <property type="component" value="Chromosome 2"/>
</dbReference>
<organism evidence="2 3">
    <name type="scientific">Azospirillum thiophilum</name>
    <dbReference type="NCBI Taxonomy" id="528244"/>
    <lineage>
        <taxon>Bacteria</taxon>
        <taxon>Pseudomonadati</taxon>
        <taxon>Pseudomonadota</taxon>
        <taxon>Alphaproteobacteria</taxon>
        <taxon>Rhodospirillales</taxon>
        <taxon>Azospirillaceae</taxon>
        <taxon>Azospirillum</taxon>
    </lineage>
</organism>
<reference evidence="2 3" key="2">
    <citation type="journal article" date="2016" name="Genome Announc.">
        <title>Complete Genome Sequence of a Strain of Azospirillum thiophilum Isolated from a Sulfide Spring.</title>
        <authorList>
            <person name="Fomenkov A."/>
            <person name="Vincze T."/>
            <person name="Grabovich M."/>
            <person name="Anton B.P."/>
            <person name="Dubinina G."/>
            <person name="Orlova M."/>
            <person name="Belousova E."/>
            <person name="Roberts R.J."/>
        </authorList>
    </citation>
    <scope>NUCLEOTIDE SEQUENCE [LARGE SCALE GENOMIC DNA]</scope>
    <source>
        <strain evidence="2 3">BV-S</strain>
    </source>
</reference>